<keyword evidence="2" id="KW-1185">Reference proteome</keyword>
<organism evidence="1 2">
    <name type="scientific">Lentzea atacamensis</name>
    <dbReference type="NCBI Taxonomy" id="531938"/>
    <lineage>
        <taxon>Bacteria</taxon>
        <taxon>Bacillati</taxon>
        <taxon>Actinomycetota</taxon>
        <taxon>Actinomycetes</taxon>
        <taxon>Pseudonocardiales</taxon>
        <taxon>Pseudonocardiaceae</taxon>
        <taxon>Lentzea</taxon>
    </lineage>
</organism>
<proteinExistence type="predicted"/>
<sequence length="37" mass="3879">MSTFFMPVRAWSLPGAAAESAINATLTRSWPVQVGAG</sequence>
<accession>A0ABX9EA23</accession>
<evidence type="ECO:0000313" key="1">
    <source>
        <dbReference type="EMBL" id="RAS65573.1"/>
    </source>
</evidence>
<dbReference type="Proteomes" id="UP000248714">
    <property type="component" value="Unassembled WGS sequence"/>
</dbReference>
<gene>
    <name evidence="1" type="ORF">C8D87_104120</name>
</gene>
<reference evidence="1 2" key="1">
    <citation type="submission" date="2018-06" db="EMBL/GenBank/DDBJ databases">
        <title>Genomic Encyclopedia of Type Strains, Phase IV (KMG-IV): sequencing the most valuable type-strain genomes for metagenomic binning, comparative biology and taxonomic classification.</title>
        <authorList>
            <person name="Goeker M."/>
        </authorList>
    </citation>
    <scope>NUCLEOTIDE SEQUENCE [LARGE SCALE GENOMIC DNA]</scope>
    <source>
        <strain evidence="1 2">DSM 45479</strain>
    </source>
</reference>
<comment type="caution">
    <text evidence="1">The sequence shown here is derived from an EMBL/GenBank/DDBJ whole genome shotgun (WGS) entry which is preliminary data.</text>
</comment>
<dbReference type="EMBL" id="QLTT01000004">
    <property type="protein sequence ID" value="RAS65573.1"/>
    <property type="molecule type" value="Genomic_DNA"/>
</dbReference>
<evidence type="ECO:0000313" key="2">
    <source>
        <dbReference type="Proteomes" id="UP000248714"/>
    </source>
</evidence>
<protein>
    <submittedName>
        <fullName evidence="1">Uncharacterized protein</fullName>
    </submittedName>
</protein>
<name>A0ABX9EA23_9PSEU</name>